<keyword evidence="2" id="KW-1185">Reference proteome</keyword>
<sequence length="110" mass="12803">MLDGHIQAFLVHEESLNKCCEKINDTKWLLNVDRVEQKSLKLVTKKNGNAKGAESRFIKNKKTKHLEGEFSGLQVEKFDRAGLQRQVHEERYKIVFMTNVGLVKLWVSYL</sequence>
<dbReference type="EMBL" id="JAIWYP010000003">
    <property type="protein sequence ID" value="KAH3846143.1"/>
    <property type="molecule type" value="Genomic_DNA"/>
</dbReference>
<dbReference type="Proteomes" id="UP000828390">
    <property type="component" value="Unassembled WGS sequence"/>
</dbReference>
<reference evidence="1" key="1">
    <citation type="journal article" date="2019" name="bioRxiv">
        <title>The Genome of the Zebra Mussel, Dreissena polymorpha: A Resource for Invasive Species Research.</title>
        <authorList>
            <person name="McCartney M.A."/>
            <person name="Auch B."/>
            <person name="Kono T."/>
            <person name="Mallez S."/>
            <person name="Zhang Y."/>
            <person name="Obille A."/>
            <person name="Becker A."/>
            <person name="Abrahante J.E."/>
            <person name="Garbe J."/>
            <person name="Badalamenti J.P."/>
            <person name="Herman A."/>
            <person name="Mangelson H."/>
            <person name="Liachko I."/>
            <person name="Sullivan S."/>
            <person name="Sone E.D."/>
            <person name="Koren S."/>
            <person name="Silverstein K.A.T."/>
            <person name="Beckman K.B."/>
            <person name="Gohl D.M."/>
        </authorList>
    </citation>
    <scope>NUCLEOTIDE SEQUENCE</scope>
    <source>
        <strain evidence="1">Duluth1</strain>
        <tissue evidence="1">Whole animal</tissue>
    </source>
</reference>
<dbReference type="AlphaFoldDB" id="A0A9D4KU38"/>
<evidence type="ECO:0000313" key="1">
    <source>
        <dbReference type="EMBL" id="KAH3846143.1"/>
    </source>
</evidence>
<accession>A0A9D4KU38</accession>
<organism evidence="1 2">
    <name type="scientific">Dreissena polymorpha</name>
    <name type="common">Zebra mussel</name>
    <name type="synonym">Mytilus polymorpha</name>
    <dbReference type="NCBI Taxonomy" id="45954"/>
    <lineage>
        <taxon>Eukaryota</taxon>
        <taxon>Metazoa</taxon>
        <taxon>Spiralia</taxon>
        <taxon>Lophotrochozoa</taxon>
        <taxon>Mollusca</taxon>
        <taxon>Bivalvia</taxon>
        <taxon>Autobranchia</taxon>
        <taxon>Heteroconchia</taxon>
        <taxon>Euheterodonta</taxon>
        <taxon>Imparidentia</taxon>
        <taxon>Neoheterodontei</taxon>
        <taxon>Myida</taxon>
        <taxon>Dreissenoidea</taxon>
        <taxon>Dreissenidae</taxon>
        <taxon>Dreissena</taxon>
    </lineage>
</organism>
<reference evidence="1" key="2">
    <citation type="submission" date="2020-11" db="EMBL/GenBank/DDBJ databases">
        <authorList>
            <person name="McCartney M.A."/>
            <person name="Auch B."/>
            <person name="Kono T."/>
            <person name="Mallez S."/>
            <person name="Becker A."/>
            <person name="Gohl D.M."/>
            <person name="Silverstein K.A.T."/>
            <person name="Koren S."/>
            <person name="Bechman K.B."/>
            <person name="Herman A."/>
            <person name="Abrahante J.E."/>
            <person name="Garbe J."/>
        </authorList>
    </citation>
    <scope>NUCLEOTIDE SEQUENCE</scope>
    <source>
        <strain evidence="1">Duluth1</strain>
        <tissue evidence="1">Whole animal</tissue>
    </source>
</reference>
<gene>
    <name evidence="1" type="ORF">DPMN_088440</name>
</gene>
<evidence type="ECO:0000313" key="2">
    <source>
        <dbReference type="Proteomes" id="UP000828390"/>
    </source>
</evidence>
<name>A0A9D4KU38_DREPO</name>
<comment type="caution">
    <text evidence="1">The sequence shown here is derived from an EMBL/GenBank/DDBJ whole genome shotgun (WGS) entry which is preliminary data.</text>
</comment>
<proteinExistence type="predicted"/>
<protein>
    <submittedName>
        <fullName evidence="1">Uncharacterized protein</fullName>
    </submittedName>
</protein>